<reference evidence="1" key="2">
    <citation type="journal article" date="2015" name="Data Brief">
        <title>Shoot transcriptome of the giant reed, Arundo donax.</title>
        <authorList>
            <person name="Barrero R.A."/>
            <person name="Guerrero F.D."/>
            <person name="Moolhuijzen P."/>
            <person name="Goolsby J.A."/>
            <person name="Tidwell J."/>
            <person name="Bellgard S.E."/>
            <person name="Bellgard M.I."/>
        </authorList>
    </citation>
    <scope>NUCLEOTIDE SEQUENCE</scope>
    <source>
        <tissue evidence="1">Shoot tissue taken approximately 20 cm above the soil surface</tissue>
    </source>
</reference>
<reference evidence="1" key="1">
    <citation type="submission" date="2014-09" db="EMBL/GenBank/DDBJ databases">
        <authorList>
            <person name="Magalhaes I.L.F."/>
            <person name="Oliveira U."/>
            <person name="Santos F.R."/>
            <person name="Vidigal T.H.D.A."/>
            <person name="Brescovit A.D."/>
            <person name="Santos A.J."/>
        </authorList>
    </citation>
    <scope>NUCLEOTIDE SEQUENCE</scope>
    <source>
        <tissue evidence="1">Shoot tissue taken approximately 20 cm above the soil surface</tissue>
    </source>
</reference>
<accession>A0A0A8ZR28</accession>
<proteinExistence type="predicted"/>
<protein>
    <submittedName>
        <fullName evidence="1">Uncharacterized protein</fullName>
    </submittedName>
</protein>
<evidence type="ECO:0000313" key="1">
    <source>
        <dbReference type="EMBL" id="JAD40103.1"/>
    </source>
</evidence>
<dbReference type="AlphaFoldDB" id="A0A0A8ZR28"/>
<sequence>MFITLWFRFSPQRSACYLSSFFSFELLRCYSFRLNVLLQFCTQLDTVC</sequence>
<name>A0A0A8ZR28_ARUDO</name>
<organism evidence="1">
    <name type="scientific">Arundo donax</name>
    <name type="common">Giant reed</name>
    <name type="synonym">Donax arundinaceus</name>
    <dbReference type="NCBI Taxonomy" id="35708"/>
    <lineage>
        <taxon>Eukaryota</taxon>
        <taxon>Viridiplantae</taxon>
        <taxon>Streptophyta</taxon>
        <taxon>Embryophyta</taxon>
        <taxon>Tracheophyta</taxon>
        <taxon>Spermatophyta</taxon>
        <taxon>Magnoliopsida</taxon>
        <taxon>Liliopsida</taxon>
        <taxon>Poales</taxon>
        <taxon>Poaceae</taxon>
        <taxon>PACMAD clade</taxon>
        <taxon>Arundinoideae</taxon>
        <taxon>Arundineae</taxon>
        <taxon>Arundo</taxon>
    </lineage>
</organism>
<dbReference type="EMBL" id="GBRH01257792">
    <property type="protein sequence ID" value="JAD40103.1"/>
    <property type="molecule type" value="Transcribed_RNA"/>
</dbReference>